<evidence type="ECO:0000313" key="7">
    <source>
        <dbReference type="EMBL" id="QAA30535.1"/>
    </source>
</evidence>
<dbReference type="Gene3D" id="3.40.109.10">
    <property type="entry name" value="NADH Oxidase"/>
    <property type="match status" value="1"/>
</dbReference>
<dbReference type="Proteomes" id="UP000286268">
    <property type="component" value="Chromosome"/>
</dbReference>
<evidence type="ECO:0000259" key="6">
    <source>
        <dbReference type="Pfam" id="PF14512"/>
    </source>
</evidence>
<keyword evidence="8" id="KW-1185">Reference proteome</keyword>
<keyword evidence="5" id="KW-0560">Oxidoreductase</keyword>
<dbReference type="SUPFAM" id="SSF55469">
    <property type="entry name" value="FMN-dependent nitroreductase-like"/>
    <property type="match status" value="1"/>
</dbReference>
<dbReference type="InterPro" id="IPR000415">
    <property type="entry name" value="Nitroreductase-like"/>
</dbReference>
<dbReference type="OrthoDB" id="9814075at2"/>
<evidence type="ECO:0000256" key="5">
    <source>
        <dbReference type="ARBA" id="ARBA00023002"/>
    </source>
</evidence>
<evidence type="ECO:0000256" key="3">
    <source>
        <dbReference type="ARBA" id="ARBA00022630"/>
    </source>
</evidence>
<name>A0A3R5U769_9CLOT</name>
<protein>
    <submittedName>
        <fullName evidence="7">Nitroreductase</fullName>
    </submittedName>
</protein>
<dbReference type="KEGG" id="cmah:C1I91_02010"/>
<accession>A0A3R5U769</accession>
<reference evidence="7 8" key="1">
    <citation type="submission" date="2018-01" db="EMBL/GenBank/DDBJ databases">
        <title>Genome Sequencing and Assembly of Anaerobacter polyendosporus strain CT4.</title>
        <authorList>
            <person name="Tachaapaikoon C."/>
            <person name="Sutheeworapong S."/>
            <person name="Jenjaroenpun P."/>
            <person name="Wongsurawat T."/>
            <person name="Nookeaw I."/>
            <person name="Cheawchanlertfa P."/>
            <person name="Kosugi A."/>
            <person name="Cheevadhanarak S."/>
            <person name="Ratanakhanokchai K."/>
        </authorList>
    </citation>
    <scope>NUCLEOTIDE SEQUENCE [LARGE SCALE GENOMIC DNA]</scope>
    <source>
        <strain evidence="7 8">CT4</strain>
    </source>
</reference>
<sequence>MNNAKFYETIFKRKSVRKYDMAPLDEKTLEDVKKFIDDIKPLLPEVNTEFQVISQDDVKSFMSIKAPHYVVVFSENKEGYLTNIGYMLQQLDLYLSSKGLGACWQGIAKPAKDIINKSNLEFVIMLAFGKPAENLHRSDKSEFKRNSMESIRDKGDFDELLEVVRIAPSATNSQPWYFNIEGNSLHVDCIKLNPIKALIMERMNKVDMGIALCHLDIACQKSEKKFKFSLKEPSNYNAPKGYYNIGLVEIE</sequence>
<gene>
    <name evidence="7" type="ORF">C1I91_02010</name>
</gene>
<evidence type="ECO:0000256" key="1">
    <source>
        <dbReference type="ARBA" id="ARBA00001917"/>
    </source>
</evidence>
<keyword evidence="4" id="KW-0288">FMN</keyword>
<dbReference type="GO" id="GO:0016491">
    <property type="term" value="F:oxidoreductase activity"/>
    <property type="evidence" value="ECO:0007669"/>
    <property type="project" value="UniProtKB-KW"/>
</dbReference>
<dbReference type="RefSeq" id="WP_128210986.1">
    <property type="nucleotide sequence ID" value="NZ_CP025746.1"/>
</dbReference>
<evidence type="ECO:0000256" key="2">
    <source>
        <dbReference type="ARBA" id="ARBA00007118"/>
    </source>
</evidence>
<dbReference type="PANTHER" id="PTHR43673:SF2">
    <property type="entry name" value="NITROREDUCTASE"/>
    <property type="match status" value="1"/>
</dbReference>
<comment type="similarity">
    <text evidence="2">Belongs to the nitroreductase family.</text>
</comment>
<dbReference type="PANTHER" id="PTHR43673">
    <property type="entry name" value="NAD(P)H NITROREDUCTASE YDGI-RELATED"/>
    <property type="match status" value="1"/>
</dbReference>
<dbReference type="AlphaFoldDB" id="A0A3R5U769"/>
<feature type="domain" description="Putative nitroreductase TM1586" evidence="6">
    <location>
        <begin position="6"/>
        <end position="218"/>
    </location>
</feature>
<dbReference type="InterPro" id="IPR029478">
    <property type="entry name" value="TM1586_NiRdase"/>
</dbReference>
<evidence type="ECO:0000256" key="4">
    <source>
        <dbReference type="ARBA" id="ARBA00022643"/>
    </source>
</evidence>
<keyword evidence="3" id="KW-0285">Flavoprotein</keyword>
<dbReference type="Gene3D" id="3.40.109.30">
    <property type="entry name" value="putative nitroreductase (tm1586), domain 2"/>
    <property type="match status" value="1"/>
</dbReference>
<organism evidence="7 8">
    <name type="scientific">Clostridium manihotivorum</name>
    <dbReference type="NCBI Taxonomy" id="2320868"/>
    <lineage>
        <taxon>Bacteria</taxon>
        <taxon>Bacillati</taxon>
        <taxon>Bacillota</taxon>
        <taxon>Clostridia</taxon>
        <taxon>Eubacteriales</taxon>
        <taxon>Clostridiaceae</taxon>
        <taxon>Clostridium</taxon>
    </lineage>
</organism>
<dbReference type="EMBL" id="CP025746">
    <property type="protein sequence ID" value="QAA30535.1"/>
    <property type="molecule type" value="Genomic_DNA"/>
</dbReference>
<comment type="cofactor">
    <cofactor evidence="1">
        <name>FMN</name>
        <dbReference type="ChEBI" id="CHEBI:58210"/>
    </cofactor>
</comment>
<proteinExistence type="inferred from homology"/>
<dbReference type="Pfam" id="PF14512">
    <property type="entry name" value="TM1586_NiRdase"/>
    <property type="match status" value="1"/>
</dbReference>
<evidence type="ECO:0000313" key="8">
    <source>
        <dbReference type="Proteomes" id="UP000286268"/>
    </source>
</evidence>